<sequence>MPKIDLASVPGREGTDYPPPYDVPCRDRVRQALGDAAGLTLFGVNLLRMAPGTWSSQRHWHTEEDEFLWVLEGEVILVTEEGETLLRAGDCAGFKAGIADGHHLQNRSGRPALILEVGSRRPDTDAADYPDIDLRWQPAGYTRKDGTPY</sequence>
<dbReference type="RefSeq" id="WP_151175306.1">
    <property type="nucleotide sequence ID" value="NZ_CP042906.1"/>
</dbReference>
<evidence type="ECO:0000259" key="3">
    <source>
        <dbReference type="Pfam" id="PF07883"/>
    </source>
</evidence>
<dbReference type="PANTHER" id="PTHR35848">
    <property type="entry name" value="OXALATE-BINDING PROTEIN"/>
    <property type="match status" value="1"/>
</dbReference>
<reference evidence="4 5" key="1">
    <citation type="submission" date="2019-08" db="EMBL/GenBank/DDBJ databases">
        <title>Hyperibacter terrae gen. nov., sp. nov. and Hyperibacter viscosus sp. nov., two new members in the family Rhodospirillaceae isolated from the rhizosphere of Hypericum perforatum.</title>
        <authorList>
            <person name="Noviana Z."/>
        </authorList>
    </citation>
    <scope>NUCLEOTIDE SEQUENCE [LARGE SCALE GENOMIC DNA]</scope>
    <source>
        <strain evidence="4 5">R5913</strain>
    </source>
</reference>
<dbReference type="Pfam" id="PF07883">
    <property type="entry name" value="Cupin_2"/>
    <property type="match status" value="1"/>
</dbReference>
<proteinExistence type="predicted"/>
<keyword evidence="5" id="KW-1185">Reference proteome</keyword>
<dbReference type="InterPro" id="IPR013096">
    <property type="entry name" value="Cupin_2"/>
</dbReference>
<dbReference type="InterPro" id="IPR051610">
    <property type="entry name" value="GPI/OXD"/>
</dbReference>
<evidence type="ECO:0000313" key="5">
    <source>
        <dbReference type="Proteomes" id="UP000326202"/>
    </source>
</evidence>
<organism evidence="4 5">
    <name type="scientific">Hypericibacter terrae</name>
    <dbReference type="NCBI Taxonomy" id="2602015"/>
    <lineage>
        <taxon>Bacteria</taxon>
        <taxon>Pseudomonadati</taxon>
        <taxon>Pseudomonadota</taxon>
        <taxon>Alphaproteobacteria</taxon>
        <taxon>Rhodospirillales</taxon>
        <taxon>Dongiaceae</taxon>
        <taxon>Hypericibacter</taxon>
    </lineage>
</organism>
<dbReference type="InterPro" id="IPR011051">
    <property type="entry name" value="RmlC_Cupin_sf"/>
</dbReference>
<dbReference type="SUPFAM" id="SSF51182">
    <property type="entry name" value="RmlC-like cupins"/>
    <property type="match status" value="1"/>
</dbReference>
<dbReference type="Gene3D" id="2.60.120.10">
    <property type="entry name" value="Jelly Rolls"/>
    <property type="match status" value="1"/>
</dbReference>
<gene>
    <name evidence="4" type="ORF">FRZ44_00650</name>
</gene>
<dbReference type="GO" id="GO:0046872">
    <property type="term" value="F:metal ion binding"/>
    <property type="evidence" value="ECO:0007669"/>
    <property type="project" value="UniProtKB-KW"/>
</dbReference>
<name>A0A5J6MEY4_9PROT</name>
<dbReference type="OrthoDB" id="5290459at2"/>
<evidence type="ECO:0000256" key="2">
    <source>
        <dbReference type="SAM" id="MobiDB-lite"/>
    </source>
</evidence>
<evidence type="ECO:0000256" key="1">
    <source>
        <dbReference type="ARBA" id="ARBA00022723"/>
    </source>
</evidence>
<keyword evidence="1" id="KW-0479">Metal-binding</keyword>
<dbReference type="InterPro" id="IPR014710">
    <property type="entry name" value="RmlC-like_jellyroll"/>
</dbReference>
<dbReference type="EMBL" id="CP042906">
    <property type="protein sequence ID" value="QEX14790.1"/>
    <property type="molecule type" value="Genomic_DNA"/>
</dbReference>
<dbReference type="KEGG" id="htq:FRZ44_00650"/>
<dbReference type="PANTHER" id="PTHR35848:SF9">
    <property type="entry name" value="SLL1358 PROTEIN"/>
    <property type="match status" value="1"/>
</dbReference>
<protein>
    <submittedName>
        <fullName evidence="4">Transcriptional regulator</fullName>
    </submittedName>
</protein>
<feature type="region of interest" description="Disordered" evidence="2">
    <location>
        <begin position="1"/>
        <end position="20"/>
    </location>
</feature>
<evidence type="ECO:0000313" key="4">
    <source>
        <dbReference type="EMBL" id="QEX14790.1"/>
    </source>
</evidence>
<dbReference type="CDD" id="cd02224">
    <property type="entry name" value="cupin_SPO2919-like"/>
    <property type="match status" value="1"/>
</dbReference>
<dbReference type="AlphaFoldDB" id="A0A5J6MEY4"/>
<dbReference type="Proteomes" id="UP000326202">
    <property type="component" value="Chromosome"/>
</dbReference>
<feature type="domain" description="Cupin type-2" evidence="3">
    <location>
        <begin position="46"/>
        <end position="117"/>
    </location>
</feature>
<accession>A0A5J6MEY4</accession>